<sequence length="203" mass="21206">MMILALAIALSAPPAAQSTDPRTYRIMQQFAACVVRGDKAEARAFLAMAPEGKEADAAMRRMAKERSACLRGPAGDGGKLKMKAASLRGALAEQLYLAEYSAAPAAPEGEHAAFQGSGDEKLASYDVTRCAAMRDPVGADMLVRADLNSNAEREALRKVMPAIAGCTPKGAKLGFDRELLRGLMAEGLYLHRNGAVGAGAGPG</sequence>
<dbReference type="Proteomes" id="UP000318055">
    <property type="component" value="Chromosome"/>
</dbReference>
<dbReference type="EMBL" id="CP042239">
    <property type="protein sequence ID" value="QDX27984.1"/>
    <property type="molecule type" value="Genomic_DNA"/>
</dbReference>
<organism evidence="2 3">
    <name type="scientific">Sphingomonas suaedae</name>
    <dbReference type="NCBI Taxonomy" id="2599297"/>
    <lineage>
        <taxon>Bacteria</taxon>
        <taxon>Pseudomonadati</taxon>
        <taxon>Pseudomonadota</taxon>
        <taxon>Alphaproteobacteria</taxon>
        <taxon>Sphingomonadales</taxon>
        <taxon>Sphingomonadaceae</taxon>
        <taxon>Sphingomonas</taxon>
    </lineage>
</organism>
<protein>
    <submittedName>
        <fullName evidence="2">Uncharacterized protein</fullName>
    </submittedName>
</protein>
<dbReference type="RefSeq" id="WP_145849456.1">
    <property type="nucleotide sequence ID" value="NZ_CP042239.1"/>
</dbReference>
<feature type="chain" id="PRO_5021960945" evidence="1">
    <location>
        <begin position="19"/>
        <end position="203"/>
    </location>
</feature>
<dbReference type="OrthoDB" id="7570191at2"/>
<gene>
    <name evidence="2" type="ORF">FPZ54_19510</name>
</gene>
<feature type="signal peptide" evidence="1">
    <location>
        <begin position="1"/>
        <end position="18"/>
    </location>
</feature>
<dbReference type="KEGG" id="ssua:FPZ54_19510"/>
<name>A0A518RKL5_9SPHN</name>
<keyword evidence="1" id="KW-0732">Signal</keyword>
<accession>A0A518RKL5</accession>
<dbReference type="AlphaFoldDB" id="A0A518RKL5"/>
<keyword evidence="3" id="KW-1185">Reference proteome</keyword>
<evidence type="ECO:0000256" key="1">
    <source>
        <dbReference type="SAM" id="SignalP"/>
    </source>
</evidence>
<reference evidence="2 3" key="1">
    <citation type="submission" date="2019-07" db="EMBL/GenBank/DDBJ databases">
        <title>Sphingomonas alkalisoli sp. nov., isolated from rhizosphere soil of Suaedae salsa.</title>
        <authorList>
            <person name="Zhang H."/>
            <person name="Xu L."/>
            <person name="Zhang J.-X."/>
            <person name="Sun J.-Q."/>
        </authorList>
    </citation>
    <scope>NUCLEOTIDE SEQUENCE [LARGE SCALE GENOMIC DNA]</scope>
    <source>
        <strain evidence="2 3">XS-10</strain>
    </source>
</reference>
<evidence type="ECO:0000313" key="2">
    <source>
        <dbReference type="EMBL" id="QDX27984.1"/>
    </source>
</evidence>
<evidence type="ECO:0000313" key="3">
    <source>
        <dbReference type="Proteomes" id="UP000318055"/>
    </source>
</evidence>
<proteinExistence type="predicted"/>